<proteinExistence type="predicted"/>
<evidence type="ECO:0008006" key="4">
    <source>
        <dbReference type="Google" id="ProtNLM"/>
    </source>
</evidence>
<dbReference type="Proteomes" id="UP001628220">
    <property type="component" value="Unassembled WGS sequence"/>
</dbReference>
<name>A0ABQ0E059_9PORP</name>
<reference evidence="2 3" key="1">
    <citation type="journal article" date="2025" name="Int. J. Syst. Evol. Microbiol.">
        <title>Desulfovibrio falkowii sp. nov., Porphyromonas miyakawae sp. nov., Mediterraneibacter flintii sp. nov. and Owariibacterium komagatae gen. nov., sp. nov., isolated from human faeces.</title>
        <authorList>
            <person name="Hamaguchi T."/>
            <person name="Ohara M."/>
            <person name="Hisatomi A."/>
            <person name="Sekiguchi K."/>
            <person name="Takeda J.I."/>
            <person name="Ueyama J."/>
            <person name="Ito M."/>
            <person name="Nishiwaki H."/>
            <person name="Ogi T."/>
            <person name="Hirayama M."/>
            <person name="Ohkuma M."/>
            <person name="Sakamoto M."/>
            <person name="Ohno K."/>
        </authorList>
    </citation>
    <scope>NUCLEOTIDE SEQUENCE [LARGE SCALE GENOMIC DNA]</scope>
    <source>
        <strain evidence="2 3">13CB11C</strain>
    </source>
</reference>
<feature type="chain" id="PRO_5046219325" description="Lipoprotein" evidence="1">
    <location>
        <begin position="21"/>
        <end position="462"/>
    </location>
</feature>
<sequence length="462" mass="51447">MKQNLTIAALALAASLLLFGCKGSEPDPTPPVVPPTPPVEQAVTFANPLENLGAPANDLISAEKARGNAATYDEAKRQISVQVKDTKVAQTIDYYLDEAGNYRYAATNVTMKSEADLLKALEAMKYKAEASLSVNPDVVVYLNASTGFSYSLNKKASEKGVYRLIYLKSDQDAFSWGRMTMLDKEPFGIPLLAKGVTVELMEFFEARLGHTLDTDRSKPDKGVYVYKTGDAKRPAVRYWFDVKTKMYLEEASVEFTPEAFPEQAVCTEYLKKFGFAPTIAVDQQLNHILYNKERTLCVGLYIKPEKGKEADFIPEVHFYYAPLKEDLIIPEKVDFPFPIDDWQLTGTEVIAQYKKKPYFVSMMTDPQMGIPVITTNSKDFEKITLLIFDEDYIGVTMVAKNLATVYSPSIVKALEDAGYVYSKEKSVSLPSYVNEAKHSLCQLDVMAVGGFFGVAFSDLNAE</sequence>
<feature type="signal peptide" evidence="1">
    <location>
        <begin position="1"/>
        <end position="20"/>
    </location>
</feature>
<accession>A0ABQ0E059</accession>
<gene>
    <name evidence="2" type="ORF">Tsumi_02090</name>
</gene>
<comment type="caution">
    <text evidence="2">The sequence shown here is derived from an EMBL/GenBank/DDBJ whole genome shotgun (WGS) entry which is preliminary data.</text>
</comment>
<dbReference type="EMBL" id="BAAFSF010000001">
    <property type="protein sequence ID" value="GAB1251105.1"/>
    <property type="molecule type" value="Genomic_DNA"/>
</dbReference>
<protein>
    <recommendedName>
        <fullName evidence="4">Lipoprotein</fullName>
    </recommendedName>
</protein>
<dbReference type="PROSITE" id="PS51257">
    <property type="entry name" value="PROKAR_LIPOPROTEIN"/>
    <property type="match status" value="1"/>
</dbReference>
<evidence type="ECO:0000313" key="3">
    <source>
        <dbReference type="Proteomes" id="UP001628220"/>
    </source>
</evidence>
<keyword evidence="3" id="KW-1185">Reference proteome</keyword>
<organism evidence="2 3">
    <name type="scientific">Porphyromonas miyakawae</name>
    <dbReference type="NCBI Taxonomy" id="3137470"/>
    <lineage>
        <taxon>Bacteria</taxon>
        <taxon>Pseudomonadati</taxon>
        <taxon>Bacteroidota</taxon>
        <taxon>Bacteroidia</taxon>
        <taxon>Bacteroidales</taxon>
        <taxon>Porphyromonadaceae</taxon>
        <taxon>Porphyromonas</taxon>
    </lineage>
</organism>
<evidence type="ECO:0000256" key="1">
    <source>
        <dbReference type="SAM" id="SignalP"/>
    </source>
</evidence>
<keyword evidence="1" id="KW-0732">Signal</keyword>
<evidence type="ECO:0000313" key="2">
    <source>
        <dbReference type="EMBL" id="GAB1251105.1"/>
    </source>
</evidence>
<dbReference type="RefSeq" id="WP_411914918.1">
    <property type="nucleotide sequence ID" value="NZ_BAAFSF010000001.1"/>
</dbReference>